<evidence type="ECO:0000313" key="2">
    <source>
        <dbReference type="EMBL" id="ARF57084.1"/>
    </source>
</evidence>
<evidence type="ECO:0000259" key="1">
    <source>
        <dbReference type="Pfam" id="PF07179"/>
    </source>
</evidence>
<accession>A0A1V0TVU3</accession>
<dbReference type="OrthoDB" id="4566001at2"/>
<evidence type="ECO:0000313" key="3">
    <source>
        <dbReference type="Proteomes" id="UP000192726"/>
    </source>
</evidence>
<dbReference type="KEGG" id="sgv:B1H19_25530"/>
<gene>
    <name evidence="2" type="ORF">B1H19_25530</name>
</gene>
<dbReference type="RefSeq" id="WP_083107097.1">
    <property type="nucleotide sequence ID" value="NZ_CP020569.1"/>
</dbReference>
<reference evidence="2 3" key="1">
    <citation type="submission" date="2017-04" db="EMBL/GenBank/DDBJ databases">
        <title>Complete Genome Sequence of Streptomyces gilvosporeus F607, a Capable Producer of Natamycin.</title>
        <authorList>
            <person name="Zong G."/>
            <person name="Zhong C."/>
            <person name="Fu J."/>
            <person name="Qin R."/>
            <person name="Cao G."/>
        </authorList>
    </citation>
    <scope>NUCLEOTIDE SEQUENCE [LARGE SCALE GENOMIC DNA]</scope>
    <source>
        <strain evidence="2 3">F607</strain>
    </source>
</reference>
<organism evidence="2 3">
    <name type="scientific">Streptomyces gilvosporeus</name>
    <dbReference type="NCBI Taxonomy" id="553510"/>
    <lineage>
        <taxon>Bacteria</taxon>
        <taxon>Bacillati</taxon>
        <taxon>Actinomycetota</taxon>
        <taxon>Actinomycetes</taxon>
        <taxon>Kitasatosporales</taxon>
        <taxon>Streptomycetaceae</taxon>
        <taxon>Streptomyces</taxon>
    </lineage>
</organism>
<dbReference type="Pfam" id="PF07179">
    <property type="entry name" value="SseB"/>
    <property type="match status" value="1"/>
</dbReference>
<proteinExistence type="predicted"/>
<name>A0A1V0TVU3_9ACTN</name>
<sequence length="143" mass="14802">MSLTDEIAAAHEGELNPAALVGEFRRTSVFVPVVDDSLMSAEMSGIRWLYAFTDEEALSHFAATRGAETSTEVEYVRAAGARLLDVVIPAVKGPMGVAVNVGSEQPMLFPPVSGIVPDSAAVDLAEPTPVGDVPVQPAPGGVA</sequence>
<dbReference type="Proteomes" id="UP000192726">
    <property type="component" value="Chromosome"/>
</dbReference>
<dbReference type="EMBL" id="CP020569">
    <property type="protein sequence ID" value="ARF57084.1"/>
    <property type="molecule type" value="Genomic_DNA"/>
</dbReference>
<dbReference type="STRING" id="553510.B1H19_25530"/>
<dbReference type="AlphaFoldDB" id="A0A1V0TVU3"/>
<keyword evidence="3" id="KW-1185">Reference proteome</keyword>
<dbReference type="InterPro" id="IPR009839">
    <property type="entry name" value="SseB_N"/>
</dbReference>
<feature type="domain" description="SseB protein N-terminal" evidence="1">
    <location>
        <begin position="8"/>
        <end position="111"/>
    </location>
</feature>
<protein>
    <recommendedName>
        <fullName evidence="1">SseB protein N-terminal domain-containing protein</fullName>
    </recommendedName>
</protein>